<keyword evidence="2" id="KW-0503">Monooxygenase</keyword>
<dbReference type="EMBL" id="CP064782">
    <property type="protein sequence ID" value="QWT49207.1"/>
    <property type="molecule type" value="Genomic_DNA"/>
</dbReference>
<dbReference type="InterPro" id="IPR050766">
    <property type="entry name" value="Bact_Lucif_Oxidored"/>
</dbReference>
<protein>
    <submittedName>
        <fullName evidence="4">LLM class flavin-dependent oxidoreductase</fullName>
    </submittedName>
</protein>
<evidence type="ECO:0000313" key="4">
    <source>
        <dbReference type="EMBL" id="QWT49207.1"/>
    </source>
</evidence>
<gene>
    <name evidence="4" type="ORF">Azoinq_00880</name>
</gene>
<dbReference type="GO" id="GO:0005829">
    <property type="term" value="C:cytosol"/>
    <property type="evidence" value="ECO:0007669"/>
    <property type="project" value="TreeGrafter"/>
</dbReference>
<dbReference type="AlphaFoldDB" id="A0A975SMS0"/>
<organism evidence="4 5">
    <name type="scientific">Azospira inquinata</name>
    <dbReference type="NCBI Taxonomy" id="2785627"/>
    <lineage>
        <taxon>Bacteria</taxon>
        <taxon>Pseudomonadati</taxon>
        <taxon>Pseudomonadota</taxon>
        <taxon>Betaproteobacteria</taxon>
        <taxon>Rhodocyclales</taxon>
        <taxon>Rhodocyclaceae</taxon>
        <taxon>Azospira</taxon>
    </lineage>
</organism>
<dbReference type="RefSeq" id="WP_216127836.1">
    <property type="nucleotide sequence ID" value="NZ_CP064782.1"/>
</dbReference>
<reference evidence="4" key="1">
    <citation type="submission" date="2020-11" db="EMBL/GenBank/DDBJ databases">
        <title>Azospira inquinata sp. nov.</title>
        <authorList>
            <person name="Moe W.M."/>
            <person name="Mikes M.C."/>
        </authorList>
    </citation>
    <scope>NUCLEOTIDE SEQUENCE</scope>
    <source>
        <strain evidence="4">Azo-3</strain>
    </source>
</reference>
<dbReference type="InterPro" id="IPR011251">
    <property type="entry name" value="Luciferase-like_dom"/>
</dbReference>
<dbReference type="GO" id="GO:0016705">
    <property type="term" value="F:oxidoreductase activity, acting on paired donors, with incorporation or reduction of molecular oxygen"/>
    <property type="evidence" value="ECO:0007669"/>
    <property type="project" value="InterPro"/>
</dbReference>
<name>A0A975SMS0_9RHOO</name>
<dbReference type="CDD" id="cd00347">
    <property type="entry name" value="Flavin_utilizing_monoxygenases"/>
    <property type="match status" value="1"/>
</dbReference>
<dbReference type="PANTHER" id="PTHR30137:SF8">
    <property type="entry name" value="BLR5498 PROTEIN"/>
    <property type="match status" value="1"/>
</dbReference>
<evidence type="ECO:0000256" key="1">
    <source>
        <dbReference type="ARBA" id="ARBA00023002"/>
    </source>
</evidence>
<dbReference type="PANTHER" id="PTHR30137">
    <property type="entry name" value="LUCIFERASE-LIKE MONOOXYGENASE"/>
    <property type="match status" value="1"/>
</dbReference>
<keyword evidence="1" id="KW-0560">Oxidoreductase</keyword>
<dbReference type="GO" id="GO:0004497">
    <property type="term" value="F:monooxygenase activity"/>
    <property type="evidence" value="ECO:0007669"/>
    <property type="project" value="UniProtKB-KW"/>
</dbReference>
<dbReference type="Proteomes" id="UP000683428">
    <property type="component" value="Chromosome"/>
</dbReference>
<evidence type="ECO:0000256" key="2">
    <source>
        <dbReference type="ARBA" id="ARBA00023033"/>
    </source>
</evidence>
<keyword evidence="5" id="KW-1185">Reference proteome</keyword>
<accession>A0A975SMS0</accession>
<dbReference type="Pfam" id="PF00296">
    <property type="entry name" value="Bac_luciferase"/>
    <property type="match status" value="1"/>
</dbReference>
<evidence type="ECO:0000259" key="3">
    <source>
        <dbReference type="Pfam" id="PF00296"/>
    </source>
</evidence>
<feature type="domain" description="Luciferase-like" evidence="3">
    <location>
        <begin position="6"/>
        <end position="313"/>
    </location>
</feature>
<sequence length="347" mass="37471">MTAPAMQFGLFANFENPAQNAWSPARALAESVENVRHAETLGYSEAWITEHHFNPFSVSAAIFPLLAHLAGVTRSIRLGSAAVLLPMHNLVQVAEEAATVDSLSNGRLLLGVAKGGPFPAQFQNFHVPQEESRARTLEALPLLERLLTETGVSHQSGGWNLDQVTIYPRPTQKAIPLWLASVSEESITLAARRGYGLMGPAPAPLEKLQGILAQYRQALATAGTEPRPYVLSRFFFCHPDRQTAIREAVPFVKDFARNMGAVLKQAQAAGGPGAPTPFGVGADALLEERILANSIIGDVAECQDRVQALVEALGPHHLILKPASADPEANRRALTLFAEKVRSQFTV</sequence>
<proteinExistence type="predicted"/>
<evidence type="ECO:0000313" key="5">
    <source>
        <dbReference type="Proteomes" id="UP000683428"/>
    </source>
</evidence>
<dbReference type="KEGG" id="aiq:Azoinq_00880"/>